<name>A0A9D4RUJ6_DREPO</name>
<keyword evidence="2" id="KW-1185">Reference proteome</keyword>
<gene>
    <name evidence="1" type="ORF">DPMN_003186</name>
</gene>
<evidence type="ECO:0000313" key="1">
    <source>
        <dbReference type="EMBL" id="KAH3879283.1"/>
    </source>
</evidence>
<proteinExistence type="predicted"/>
<accession>A0A9D4RUJ6</accession>
<dbReference type="AlphaFoldDB" id="A0A9D4RUJ6"/>
<dbReference type="EMBL" id="JAIWYP010000001">
    <property type="protein sequence ID" value="KAH3879283.1"/>
    <property type="molecule type" value="Genomic_DNA"/>
</dbReference>
<sequence>MLMPRIVKLHRYIDHDSQMTHIDFEVARSKSKVTYSRGIPITTPYCLFVRIRNAFSIRSQKEVLRVIMSNILRATRVASNEEYKSSKAKNSDICTQRPGLSKIMPKDNLEIYEYVDSN</sequence>
<organism evidence="1 2">
    <name type="scientific">Dreissena polymorpha</name>
    <name type="common">Zebra mussel</name>
    <name type="synonym">Mytilus polymorpha</name>
    <dbReference type="NCBI Taxonomy" id="45954"/>
    <lineage>
        <taxon>Eukaryota</taxon>
        <taxon>Metazoa</taxon>
        <taxon>Spiralia</taxon>
        <taxon>Lophotrochozoa</taxon>
        <taxon>Mollusca</taxon>
        <taxon>Bivalvia</taxon>
        <taxon>Autobranchia</taxon>
        <taxon>Heteroconchia</taxon>
        <taxon>Euheterodonta</taxon>
        <taxon>Imparidentia</taxon>
        <taxon>Neoheterodontei</taxon>
        <taxon>Myida</taxon>
        <taxon>Dreissenoidea</taxon>
        <taxon>Dreissenidae</taxon>
        <taxon>Dreissena</taxon>
    </lineage>
</organism>
<comment type="caution">
    <text evidence="1">The sequence shown here is derived from an EMBL/GenBank/DDBJ whole genome shotgun (WGS) entry which is preliminary data.</text>
</comment>
<protein>
    <submittedName>
        <fullName evidence="1">Uncharacterized protein</fullName>
    </submittedName>
</protein>
<dbReference type="Proteomes" id="UP000828390">
    <property type="component" value="Unassembled WGS sequence"/>
</dbReference>
<reference evidence="1" key="2">
    <citation type="submission" date="2020-11" db="EMBL/GenBank/DDBJ databases">
        <authorList>
            <person name="McCartney M.A."/>
            <person name="Auch B."/>
            <person name="Kono T."/>
            <person name="Mallez S."/>
            <person name="Becker A."/>
            <person name="Gohl D.M."/>
            <person name="Silverstein K.A.T."/>
            <person name="Koren S."/>
            <person name="Bechman K.B."/>
            <person name="Herman A."/>
            <person name="Abrahante J.E."/>
            <person name="Garbe J."/>
        </authorList>
    </citation>
    <scope>NUCLEOTIDE SEQUENCE</scope>
    <source>
        <strain evidence="1">Duluth1</strain>
        <tissue evidence="1">Whole animal</tissue>
    </source>
</reference>
<reference evidence="1" key="1">
    <citation type="journal article" date="2019" name="bioRxiv">
        <title>The Genome of the Zebra Mussel, Dreissena polymorpha: A Resource for Invasive Species Research.</title>
        <authorList>
            <person name="McCartney M.A."/>
            <person name="Auch B."/>
            <person name="Kono T."/>
            <person name="Mallez S."/>
            <person name="Zhang Y."/>
            <person name="Obille A."/>
            <person name="Becker A."/>
            <person name="Abrahante J.E."/>
            <person name="Garbe J."/>
            <person name="Badalamenti J.P."/>
            <person name="Herman A."/>
            <person name="Mangelson H."/>
            <person name="Liachko I."/>
            <person name="Sullivan S."/>
            <person name="Sone E.D."/>
            <person name="Koren S."/>
            <person name="Silverstein K.A.T."/>
            <person name="Beckman K.B."/>
            <person name="Gohl D.M."/>
        </authorList>
    </citation>
    <scope>NUCLEOTIDE SEQUENCE</scope>
    <source>
        <strain evidence="1">Duluth1</strain>
        <tissue evidence="1">Whole animal</tissue>
    </source>
</reference>
<evidence type="ECO:0000313" key="2">
    <source>
        <dbReference type="Proteomes" id="UP000828390"/>
    </source>
</evidence>